<dbReference type="EMBL" id="PZFQ01000010">
    <property type="protein sequence ID" value="PTI76479.1"/>
    <property type="molecule type" value="Genomic_DNA"/>
</dbReference>
<reference evidence="5 6" key="1">
    <citation type="journal article" date="2016" name="Front. Microbiol.">
        <title>Comprehensive Phylogenetic Analysis of Bovine Non-aureus Staphylococci Species Based on Whole-Genome Sequencing.</title>
        <authorList>
            <person name="Naushad S."/>
            <person name="Barkema H.W."/>
            <person name="Luby C."/>
            <person name="Condas L.A."/>
            <person name="Nobrega D.B."/>
            <person name="Carson D.A."/>
            <person name="De Buck J."/>
        </authorList>
    </citation>
    <scope>NUCLEOTIDE SEQUENCE [LARGE SCALE GENOMIC DNA]</scope>
    <source>
        <strain evidence="5 6">SNUC 1231</strain>
    </source>
</reference>
<dbReference type="NCBIfam" id="TIGR00724">
    <property type="entry name" value="urea_amlyse_rel"/>
    <property type="match status" value="1"/>
</dbReference>
<dbReference type="Proteomes" id="UP000241960">
    <property type="component" value="Unassembled WGS sequence"/>
</dbReference>
<keyword evidence="2 5" id="KW-0378">Hydrolase</keyword>
<dbReference type="GO" id="GO:0005524">
    <property type="term" value="F:ATP binding"/>
    <property type="evidence" value="ECO:0007669"/>
    <property type="project" value="UniProtKB-KW"/>
</dbReference>
<accession>A0A9Q6HQF4</accession>
<evidence type="ECO:0000256" key="1">
    <source>
        <dbReference type="ARBA" id="ARBA00022741"/>
    </source>
</evidence>
<dbReference type="Pfam" id="PF02626">
    <property type="entry name" value="CT_A_B"/>
    <property type="match status" value="1"/>
</dbReference>
<name>A0A9Q6HQF4_9STAP</name>
<protein>
    <submittedName>
        <fullName evidence="5">Allophanate hydrolase</fullName>
    </submittedName>
</protein>
<dbReference type="SUPFAM" id="SSF50891">
    <property type="entry name" value="Cyclophilin-like"/>
    <property type="match status" value="1"/>
</dbReference>
<keyword evidence="3" id="KW-0067">ATP-binding</keyword>
<dbReference type="PANTHER" id="PTHR43309">
    <property type="entry name" value="5-OXOPROLINASE SUBUNIT C"/>
    <property type="match status" value="1"/>
</dbReference>
<sequence>MSIKIIKPGLFSTVQDKGRIGYQDQGFSTAGALDLYAFMLGQTLIGNKGPAIECTVIGPVIEFLEENTFVITGADFDSQLNDCNIPSHTVIKARKGDVLTLGAAIEGARCYILFGNPIDIPKVANSYATHVRSKIGGFQGRSLKQNDIIHCLCNENYAVHLGYSAQRDTDIFKQQTIHIIEGPQINAFTQDKIATLTSTKYKISEKSDRMGFRLHGKTIPPQNGADIISEPVALGSIQVPNDGNPIILLNDKQTVGGYTKIATVSAIDLPILAQKKPGDTIYFEWVSVEAATQKLKQKEVDFKTQLERIETMPIYDMSQLRSTSIRIKNLLKGESQ</sequence>
<organism evidence="5 6">
    <name type="scientific">Staphylococcus succinus</name>
    <dbReference type="NCBI Taxonomy" id="61015"/>
    <lineage>
        <taxon>Bacteria</taxon>
        <taxon>Bacillati</taxon>
        <taxon>Bacillota</taxon>
        <taxon>Bacilli</taxon>
        <taxon>Bacillales</taxon>
        <taxon>Staphylococcaceae</taxon>
        <taxon>Staphylococcus</taxon>
    </lineage>
</organism>
<keyword evidence="1" id="KW-0547">Nucleotide-binding</keyword>
<dbReference type="Gene3D" id="2.40.100.10">
    <property type="entry name" value="Cyclophilin-like"/>
    <property type="match status" value="1"/>
</dbReference>
<evidence type="ECO:0000313" key="5">
    <source>
        <dbReference type="EMBL" id="PTI76479.1"/>
    </source>
</evidence>
<evidence type="ECO:0000256" key="2">
    <source>
        <dbReference type="ARBA" id="ARBA00022801"/>
    </source>
</evidence>
<evidence type="ECO:0000259" key="4">
    <source>
        <dbReference type="SMART" id="SM00797"/>
    </source>
</evidence>
<dbReference type="RefSeq" id="WP_073504289.1">
    <property type="nucleotide sequence ID" value="NZ_CP018199.1"/>
</dbReference>
<dbReference type="InterPro" id="IPR052708">
    <property type="entry name" value="PxpC"/>
</dbReference>
<dbReference type="PANTHER" id="PTHR43309:SF5">
    <property type="entry name" value="5-OXOPROLINASE SUBUNIT C"/>
    <property type="match status" value="1"/>
</dbReference>
<comment type="caution">
    <text evidence="5">The sequence shown here is derived from an EMBL/GenBank/DDBJ whole genome shotgun (WGS) entry which is preliminary data.</text>
</comment>
<dbReference type="InterPro" id="IPR003778">
    <property type="entry name" value="CT_A_B"/>
</dbReference>
<proteinExistence type="predicted"/>
<dbReference type="GO" id="GO:0016787">
    <property type="term" value="F:hydrolase activity"/>
    <property type="evidence" value="ECO:0007669"/>
    <property type="project" value="UniProtKB-KW"/>
</dbReference>
<dbReference type="SMART" id="SM00797">
    <property type="entry name" value="AHS2"/>
    <property type="match status" value="1"/>
</dbReference>
<feature type="domain" description="Carboxyltransferase" evidence="4">
    <location>
        <begin position="24"/>
        <end position="301"/>
    </location>
</feature>
<evidence type="ECO:0000313" key="6">
    <source>
        <dbReference type="Proteomes" id="UP000241960"/>
    </source>
</evidence>
<gene>
    <name evidence="5" type="ORF">BU058_04405</name>
</gene>
<dbReference type="InterPro" id="IPR029000">
    <property type="entry name" value="Cyclophilin-like_dom_sf"/>
</dbReference>
<dbReference type="AlphaFoldDB" id="A0A9Q6HQF4"/>
<evidence type="ECO:0000256" key="3">
    <source>
        <dbReference type="ARBA" id="ARBA00022840"/>
    </source>
</evidence>